<proteinExistence type="predicted"/>
<dbReference type="Pfam" id="PF17939">
    <property type="entry name" value="TetR_C_30"/>
    <property type="match status" value="1"/>
</dbReference>
<comment type="caution">
    <text evidence="3">The sequence shown here is derived from an EMBL/GenBank/DDBJ whole genome shotgun (WGS) entry which is preliminary data.</text>
</comment>
<dbReference type="InterPro" id="IPR009057">
    <property type="entry name" value="Homeodomain-like_sf"/>
</dbReference>
<feature type="domain" description="HTH tetR-type" evidence="2">
    <location>
        <begin position="4"/>
        <end position="64"/>
    </location>
</feature>
<evidence type="ECO:0000256" key="1">
    <source>
        <dbReference type="ARBA" id="ARBA00023125"/>
    </source>
</evidence>
<name>A0A2H9T5S1_9ZZZZ</name>
<dbReference type="Pfam" id="PF00440">
    <property type="entry name" value="TetR_N"/>
    <property type="match status" value="1"/>
</dbReference>
<dbReference type="InterPro" id="IPR036271">
    <property type="entry name" value="Tet_transcr_reg_TetR-rel_C_sf"/>
</dbReference>
<dbReference type="InterPro" id="IPR050109">
    <property type="entry name" value="HTH-type_TetR-like_transc_reg"/>
</dbReference>
<protein>
    <submittedName>
        <fullName evidence="3">Putative HTH-type transcriptional regulator YttP</fullName>
    </submittedName>
</protein>
<dbReference type="Gene3D" id="1.10.357.10">
    <property type="entry name" value="Tetracycline Repressor, domain 2"/>
    <property type="match status" value="1"/>
</dbReference>
<dbReference type="GO" id="GO:0000976">
    <property type="term" value="F:transcription cis-regulatory region binding"/>
    <property type="evidence" value="ECO:0007669"/>
    <property type="project" value="TreeGrafter"/>
</dbReference>
<sequence>MPQVATVQRILDTAERLFAQQGFSETSLRMITGEAQVNLASVNYYFGSKKSLIQAVFARFMDPFVERLQKAIQHIQSDDDQDNLESLLRVLVDEMISVEQEQKKDLMVFMQLLGLAYSQTQGHLKKYLYEKYSDVLHRYMRLLIKACPDLDESELFWRVNFILGAAVFTLSGASTLRAIARSDYHMDSSIPDILRKMVPFMAAGLRAHAGGVD</sequence>
<dbReference type="GO" id="GO:0003700">
    <property type="term" value="F:DNA-binding transcription factor activity"/>
    <property type="evidence" value="ECO:0007669"/>
    <property type="project" value="TreeGrafter"/>
</dbReference>
<dbReference type="AlphaFoldDB" id="A0A2H9T5S1"/>
<dbReference type="InterPro" id="IPR023772">
    <property type="entry name" value="DNA-bd_HTH_TetR-type_CS"/>
</dbReference>
<dbReference type="PROSITE" id="PS01081">
    <property type="entry name" value="HTH_TETR_1"/>
    <property type="match status" value="1"/>
</dbReference>
<gene>
    <name evidence="3" type="primary">yttP</name>
    <name evidence="3" type="ORF">CI610_02500</name>
</gene>
<keyword evidence="1" id="KW-0238">DNA-binding</keyword>
<dbReference type="SUPFAM" id="SSF46689">
    <property type="entry name" value="Homeodomain-like"/>
    <property type="match status" value="1"/>
</dbReference>
<dbReference type="PRINTS" id="PR00455">
    <property type="entry name" value="HTHTETR"/>
</dbReference>
<dbReference type="SUPFAM" id="SSF48498">
    <property type="entry name" value="Tetracyclin repressor-like, C-terminal domain"/>
    <property type="match status" value="1"/>
</dbReference>
<organism evidence="3">
    <name type="scientific">invertebrate metagenome</name>
    <dbReference type="NCBI Taxonomy" id="1711999"/>
    <lineage>
        <taxon>unclassified sequences</taxon>
        <taxon>metagenomes</taxon>
        <taxon>organismal metagenomes</taxon>
    </lineage>
</organism>
<evidence type="ECO:0000259" key="2">
    <source>
        <dbReference type="PROSITE" id="PS50977"/>
    </source>
</evidence>
<accession>A0A2H9T5S1</accession>
<evidence type="ECO:0000313" key="3">
    <source>
        <dbReference type="EMBL" id="PJE78554.1"/>
    </source>
</evidence>
<dbReference type="PANTHER" id="PTHR30055">
    <property type="entry name" value="HTH-TYPE TRANSCRIPTIONAL REGULATOR RUTR"/>
    <property type="match status" value="1"/>
</dbReference>
<dbReference type="PROSITE" id="PS50977">
    <property type="entry name" value="HTH_TETR_2"/>
    <property type="match status" value="1"/>
</dbReference>
<dbReference type="EMBL" id="NSIT01000159">
    <property type="protein sequence ID" value="PJE78554.1"/>
    <property type="molecule type" value="Genomic_DNA"/>
</dbReference>
<reference evidence="3" key="1">
    <citation type="journal article" date="2017" name="Appl. Environ. Microbiol.">
        <title>Molecular characterization of an Endozoicomonas-like organism causing infection in king scallop Pecten maximus L.</title>
        <authorList>
            <person name="Cano I."/>
            <person name="van Aerle R."/>
            <person name="Ross S."/>
            <person name="Verner-Jeffreys D.W."/>
            <person name="Paley R.K."/>
            <person name="Rimmer G."/>
            <person name="Ryder D."/>
            <person name="Hooper P."/>
            <person name="Stone D."/>
            <person name="Feist S.W."/>
        </authorList>
    </citation>
    <scope>NUCLEOTIDE SEQUENCE</scope>
</reference>
<dbReference type="InterPro" id="IPR001647">
    <property type="entry name" value="HTH_TetR"/>
</dbReference>
<dbReference type="PANTHER" id="PTHR30055:SF235">
    <property type="entry name" value="TRANSCRIPTIONAL REGULATORY PROTEIN"/>
    <property type="match status" value="1"/>
</dbReference>
<dbReference type="InterPro" id="IPR041586">
    <property type="entry name" value="PsrA_TetR_C"/>
</dbReference>